<accession>A0A2Y9C7Z5</accession>
<evidence type="ECO:0000313" key="3">
    <source>
        <dbReference type="Proteomes" id="UP000250222"/>
    </source>
</evidence>
<keyword evidence="3" id="KW-1185">Reference proteome</keyword>
<evidence type="ECO:0000256" key="1">
    <source>
        <dbReference type="SAM" id="MobiDB-lite"/>
    </source>
</evidence>
<protein>
    <submittedName>
        <fullName evidence="2">Uncharacterized protein</fullName>
    </submittedName>
</protein>
<dbReference type="Proteomes" id="UP000250222">
    <property type="component" value="Unassembled WGS sequence"/>
</dbReference>
<evidence type="ECO:0000313" key="2">
    <source>
        <dbReference type="EMBL" id="SSA47313.1"/>
    </source>
</evidence>
<dbReference type="AlphaFoldDB" id="A0A2Y9C7Z5"/>
<gene>
    <name evidence="2" type="ORF">SAMN05216184_1269</name>
</gene>
<dbReference type="EMBL" id="UETB01000026">
    <property type="protein sequence ID" value="SSA47313.1"/>
    <property type="molecule type" value="Genomic_DNA"/>
</dbReference>
<sequence>MLVICLGFMALGLWAISVLFPGDATGNQPPDRLAERTATKETTRSG</sequence>
<organism evidence="2 3">
    <name type="scientific">Georgenia satyanarayanai</name>
    <dbReference type="NCBI Taxonomy" id="860221"/>
    <lineage>
        <taxon>Bacteria</taxon>
        <taxon>Bacillati</taxon>
        <taxon>Actinomycetota</taxon>
        <taxon>Actinomycetes</taxon>
        <taxon>Micrococcales</taxon>
        <taxon>Bogoriellaceae</taxon>
        <taxon>Georgenia</taxon>
    </lineage>
</organism>
<feature type="region of interest" description="Disordered" evidence="1">
    <location>
        <begin position="26"/>
        <end position="46"/>
    </location>
</feature>
<proteinExistence type="predicted"/>
<reference evidence="2 3" key="1">
    <citation type="submission" date="2016-10" db="EMBL/GenBank/DDBJ databases">
        <authorList>
            <person name="Cai Z."/>
        </authorList>
    </citation>
    <scope>NUCLEOTIDE SEQUENCE [LARGE SCALE GENOMIC DNA]</scope>
    <source>
        <strain evidence="2 3">CGMCC 1.10826</strain>
    </source>
</reference>
<feature type="compositionally biased region" description="Basic and acidic residues" evidence="1">
    <location>
        <begin position="32"/>
        <end position="46"/>
    </location>
</feature>
<name>A0A2Y9C7Z5_9MICO</name>